<evidence type="ECO:0000313" key="2">
    <source>
        <dbReference type="Proteomes" id="UP000573603"/>
    </source>
</evidence>
<dbReference type="Proteomes" id="UP000573603">
    <property type="component" value="Unassembled WGS sequence"/>
</dbReference>
<evidence type="ECO:0000313" key="1">
    <source>
        <dbReference type="EMBL" id="KAF5230809.1"/>
    </source>
</evidence>
<proteinExistence type="predicted"/>
<dbReference type="EMBL" id="JABEVY010000505">
    <property type="protein sequence ID" value="KAF5230809.1"/>
    <property type="molecule type" value="Genomic_DNA"/>
</dbReference>
<accession>A0A8H5DP91</accession>
<name>A0A8H5DP91_9HYPO</name>
<gene>
    <name evidence="1" type="ORF">FANTH_13702</name>
</gene>
<sequence>MGHRHIDTCILAELSVRSATQDIEPQIGKTEDGTSKGTILCSGIKLSATFNSNDLVEASVPVLSFPHRLKPNTLPMEPLEGTESFTHPEVIAICPGIYNTSGSLIKMAKNIRVQILDQNPKQVPNTPLFEFQWTNDQSELAKQLFEHLIQQGTLPSRPYKMAIAMYRQKCGHVTVPPGQCPS</sequence>
<comment type="caution">
    <text evidence="1">The sequence shown here is derived from an EMBL/GenBank/DDBJ whole genome shotgun (WGS) entry which is preliminary data.</text>
</comment>
<reference evidence="1 2" key="1">
    <citation type="journal article" date="2020" name="BMC Genomics">
        <title>Correction to: Identification and distribution of gene clusters required for synthesis of sphingolipid metabolism inhibitors in diverse species of the filamentous fungus Fusarium.</title>
        <authorList>
            <person name="Kim H.S."/>
            <person name="Lohmar J.M."/>
            <person name="Busman M."/>
            <person name="Brown D.W."/>
            <person name="Naumann T.A."/>
            <person name="Divon H.H."/>
            <person name="Lysoe E."/>
            <person name="Uhlig S."/>
            <person name="Proctor R.H."/>
        </authorList>
    </citation>
    <scope>NUCLEOTIDE SEQUENCE [LARGE SCALE GENOMIC DNA]</scope>
    <source>
        <strain evidence="1 2">NRRL 25214</strain>
    </source>
</reference>
<organism evidence="1 2">
    <name type="scientific">Fusarium anthophilum</name>
    <dbReference type="NCBI Taxonomy" id="48485"/>
    <lineage>
        <taxon>Eukaryota</taxon>
        <taxon>Fungi</taxon>
        <taxon>Dikarya</taxon>
        <taxon>Ascomycota</taxon>
        <taxon>Pezizomycotina</taxon>
        <taxon>Sordariomycetes</taxon>
        <taxon>Hypocreomycetidae</taxon>
        <taxon>Hypocreales</taxon>
        <taxon>Nectriaceae</taxon>
        <taxon>Fusarium</taxon>
        <taxon>Fusarium fujikuroi species complex</taxon>
    </lineage>
</organism>
<dbReference type="AlphaFoldDB" id="A0A8H5DP91"/>
<protein>
    <submittedName>
        <fullName evidence="1">Uncharacterized protein</fullName>
    </submittedName>
</protein>
<keyword evidence="2" id="KW-1185">Reference proteome</keyword>